<dbReference type="EMBL" id="JAAWWB010000002">
    <property type="protein sequence ID" value="KAG6788451.1"/>
    <property type="molecule type" value="Genomic_DNA"/>
</dbReference>
<evidence type="ECO:0000313" key="4">
    <source>
        <dbReference type="Proteomes" id="UP000886885"/>
    </source>
</evidence>
<dbReference type="PANTHER" id="PTHR47587">
    <property type="entry name" value="OS05G0103500 PROTEIN"/>
    <property type="match status" value="1"/>
</dbReference>
<evidence type="ECO:0000256" key="2">
    <source>
        <dbReference type="SAM" id="MobiDB-lite"/>
    </source>
</evidence>
<accession>A0A8X8D5R4</accession>
<comment type="caution">
    <text evidence="3">The sequence shown here is derived from an EMBL/GenBank/DDBJ whole genome shotgun (WGS) entry which is preliminary data.</text>
</comment>
<feature type="region of interest" description="Disordered" evidence="2">
    <location>
        <begin position="109"/>
        <end position="151"/>
    </location>
</feature>
<evidence type="ECO:0000256" key="1">
    <source>
        <dbReference type="SAM" id="Coils"/>
    </source>
</evidence>
<keyword evidence="4" id="KW-1185">Reference proteome</keyword>
<dbReference type="Proteomes" id="UP000886885">
    <property type="component" value="Chromosome 1D"/>
</dbReference>
<proteinExistence type="predicted"/>
<name>A0A8X8D5R4_POPTO</name>
<feature type="compositionally biased region" description="Basic residues" evidence="2">
    <location>
        <begin position="109"/>
        <end position="119"/>
    </location>
</feature>
<feature type="coiled-coil region" evidence="1">
    <location>
        <begin position="172"/>
        <end position="210"/>
    </location>
</feature>
<sequence>MCRPGSSLIHVHHDVNRNGKMLLATRALGFVLLETTMALLSCEERRVWTELERTIKYHHTPIKMESSEDANKTRKVSLLYFWGIAVMGDFSIQITPELVNRFANDGEKLKKKTKKTKPKTQREPPLPKPKVNEKQLHDDSETRKRIASPGWPVQTPMYLPITQPVQPANAELDEIRSVIRESERVLEKLLKQEDNMVQKVTERAKDLRDKEFKLPYQKTMPCMADYDACKACYKEHANDILKCAPFTKSYYECVRRAKQQQNSADK</sequence>
<dbReference type="OrthoDB" id="70030at2759"/>
<protein>
    <submittedName>
        <fullName evidence="3">Uncharacterized protein</fullName>
    </submittedName>
</protein>
<dbReference type="AlphaFoldDB" id="A0A8X8D5R4"/>
<keyword evidence="1" id="KW-0175">Coiled coil</keyword>
<organism evidence="3 4">
    <name type="scientific">Populus tomentosa</name>
    <name type="common">Chinese white poplar</name>
    <dbReference type="NCBI Taxonomy" id="118781"/>
    <lineage>
        <taxon>Eukaryota</taxon>
        <taxon>Viridiplantae</taxon>
        <taxon>Streptophyta</taxon>
        <taxon>Embryophyta</taxon>
        <taxon>Tracheophyta</taxon>
        <taxon>Spermatophyta</taxon>
        <taxon>Magnoliopsida</taxon>
        <taxon>eudicotyledons</taxon>
        <taxon>Gunneridae</taxon>
        <taxon>Pentapetalae</taxon>
        <taxon>rosids</taxon>
        <taxon>fabids</taxon>
        <taxon>Malpighiales</taxon>
        <taxon>Salicaceae</taxon>
        <taxon>Saliceae</taxon>
        <taxon>Populus</taxon>
    </lineage>
</organism>
<feature type="compositionally biased region" description="Basic and acidic residues" evidence="2">
    <location>
        <begin position="130"/>
        <end position="144"/>
    </location>
</feature>
<evidence type="ECO:0000313" key="3">
    <source>
        <dbReference type="EMBL" id="KAG6788451.1"/>
    </source>
</evidence>
<dbReference type="PANTHER" id="PTHR47587:SF2">
    <property type="entry name" value="OS05G0103500 PROTEIN"/>
    <property type="match status" value="1"/>
</dbReference>
<reference evidence="3" key="1">
    <citation type="journal article" date="2020" name="bioRxiv">
        <title>Hybrid origin of Populus tomentosa Carr. identified through genome sequencing and phylogenomic analysis.</title>
        <authorList>
            <person name="An X."/>
            <person name="Gao K."/>
            <person name="Chen Z."/>
            <person name="Li J."/>
            <person name="Yang X."/>
            <person name="Yang X."/>
            <person name="Zhou J."/>
            <person name="Guo T."/>
            <person name="Zhao T."/>
            <person name="Huang S."/>
            <person name="Miao D."/>
            <person name="Khan W.U."/>
            <person name="Rao P."/>
            <person name="Ye M."/>
            <person name="Lei B."/>
            <person name="Liao W."/>
            <person name="Wang J."/>
            <person name="Ji L."/>
            <person name="Li Y."/>
            <person name="Guo B."/>
            <person name="Mustafa N.S."/>
            <person name="Li S."/>
            <person name="Yun Q."/>
            <person name="Keller S.R."/>
            <person name="Mao J."/>
            <person name="Zhang R."/>
            <person name="Strauss S.H."/>
        </authorList>
    </citation>
    <scope>NUCLEOTIDE SEQUENCE</scope>
    <source>
        <strain evidence="3">GM15</strain>
        <tissue evidence="3">Leaf</tissue>
    </source>
</reference>
<gene>
    <name evidence="3" type="ORF">POTOM_004518</name>
</gene>